<dbReference type="InterPro" id="IPR000182">
    <property type="entry name" value="GNAT_dom"/>
</dbReference>
<dbReference type="EMBL" id="CP102252">
    <property type="protein sequence ID" value="UWN66821.1"/>
    <property type="molecule type" value="Genomic_DNA"/>
</dbReference>
<dbReference type="SUPFAM" id="SSF55729">
    <property type="entry name" value="Acyl-CoA N-acyltransferases (Nat)"/>
    <property type="match status" value="1"/>
</dbReference>
<organism evidence="2 3">
    <name type="scientific">Alistipes senegalensis JC50</name>
    <dbReference type="NCBI Taxonomy" id="1033732"/>
    <lineage>
        <taxon>Bacteria</taxon>
        <taxon>Pseudomonadati</taxon>
        <taxon>Bacteroidota</taxon>
        <taxon>Bacteroidia</taxon>
        <taxon>Bacteroidales</taxon>
        <taxon>Rikenellaceae</taxon>
        <taxon>Alistipes</taxon>
    </lineage>
</organism>
<dbReference type="PANTHER" id="PTHR43792:SF1">
    <property type="entry name" value="N-ACETYLTRANSFERASE DOMAIN-CONTAINING PROTEIN"/>
    <property type="match status" value="1"/>
</dbReference>
<dbReference type="Pfam" id="PF13302">
    <property type="entry name" value="Acetyltransf_3"/>
    <property type="match status" value="1"/>
</dbReference>
<proteinExistence type="predicted"/>
<accession>A0ABY5VB11</accession>
<keyword evidence="3" id="KW-1185">Reference proteome</keyword>
<protein>
    <submittedName>
        <fullName evidence="2">GNAT family N-acetyltransferase</fullName>
    </submittedName>
</protein>
<evidence type="ECO:0000313" key="2">
    <source>
        <dbReference type="EMBL" id="UWN66821.1"/>
    </source>
</evidence>
<dbReference type="Proteomes" id="UP001058267">
    <property type="component" value="Chromosome"/>
</dbReference>
<sequence>MRIETERLVIRNFRPKDAAGVLEYLSAPRVNCFADERVRSLEEALARVTHTPDGLLRYAVSLKKSDSLIGEVFAMREAPDTYNVGWLFNARFEGKGLAREAATAFLDHLFRADGARRIYGYVEEDNLRSQRLCERLGMRCEGCFVEFVSFVTNPDGTPKYENTRVYAVLRREWESNRR</sequence>
<dbReference type="InterPro" id="IPR016181">
    <property type="entry name" value="Acyl_CoA_acyltransferase"/>
</dbReference>
<dbReference type="InterPro" id="IPR051531">
    <property type="entry name" value="N-acetyltransferase"/>
</dbReference>
<name>A0ABY5VB11_9BACT</name>
<feature type="domain" description="N-acetyltransferase" evidence="1">
    <location>
        <begin position="8"/>
        <end position="172"/>
    </location>
</feature>
<reference evidence="2" key="1">
    <citation type="journal article" date="2022" name="Cell">
        <title>Design, construction, and in vivo augmentation of a complex gut microbiome.</title>
        <authorList>
            <person name="Cheng A.G."/>
            <person name="Ho P.Y."/>
            <person name="Aranda-Diaz A."/>
            <person name="Jain S."/>
            <person name="Yu F.B."/>
            <person name="Meng X."/>
            <person name="Wang M."/>
            <person name="Iakiviak M."/>
            <person name="Nagashima K."/>
            <person name="Zhao A."/>
            <person name="Murugkar P."/>
            <person name="Patil A."/>
            <person name="Atabakhsh K."/>
            <person name="Weakley A."/>
            <person name="Yan J."/>
            <person name="Brumbaugh A.R."/>
            <person name="Higginbottom S."/>
            <person name="Dimas A."/>
            <person name="Shiver A.L."/>
            <person name="Deutschbauer A."/>
            <person name="Neff N."/>
            <person name="Sonnenburg J.L."/>
            <person name="Huang K.C."/>
            <person name="Fischbach M.A."/>
        </authorList>
    </citation>
    <scope>NUCLEOTIDE SEQUENCE</scope>
    <source>
        <strain evidence="2">JC50</strain>
    </source>
</reference>
<dbReference type="PROSITE" id="PS51186">
    <property type="entry name" value="GNAT"/>
    <property type="match status" value="1"/>
</dbReference>
<evidence type="ECO:0000259" key="1">
    <source>
        <dbReference type="PROSITE" id="PS51186"/>
    </source>
</evidence>
<evidence type="ECO:0000313" key="3">
    <source>
        <dbReference type="Proteomes" id="UP001058267"/>
    </source>
</evidence>
<dbReference type="Gene3D" id="3.40.630.30">
    <property type="match status" value="1"/>
</dbReference>
<gene>
    <name evidence="2" type="ORF">NQ519_15130</name>
</gene>
<dbReference type="PANTHER" id="PTHR43792">
    <property type="entry name" value="GNAT FAMILY, PUTATIVE (AFU_ORTHOLOGUE AFUA_3G00765)-RELATED-RELATED"/>
    <property type="match status" value="1"/>
</dbReference>